<reference evidence="2" key="1">
    <citation type="submission" date="2018-02" db="EMBL/GenBank/DDBJ databases">
        <authorList>
            <person name="Hausmann B."/>
        </authorList>
    </citation>
    <scope>NUCLEOTIDE SEQUENCE [LARGE SCALE GENOMIC DNA]</scope>
    <source>
        <strain evidence="2">Peat soil MAG SbF1</strain>
    </source>
</reference>
<gene>
    <name evidence="1" type="ORF">SBF1_2620011</name>
</gene>
<accession>A0A2U3KRW0</accession>
<protein>
    <submittedName>
        <fullName evidence="1">Uncharacterized protein</fullName>
    </submittedName>
</protein>
<proteinExistence type="predicted"/>
<name>A0A2U3KRW0_9FIRM</name>
<sequence length="44" mass="4946">MIGIVCGLINAHFIEYSVVDLFSVLLMCRNVKRITKGSEYLVSL</sequence>
<dbReference type="EMBL" id="OMOF01000182">
    <property type="protein sequence ID" value="SPF42384.1"/>
    <property type="molecule type" value="Genomic_DNA"/>
</dbReference>
<dbReference type="AlphaFoldDB" id="A0A2U3KRW0"/>
<organism evidence="1 2">
    <name type="scientific">Candidatus Desulfosporosinus infrequens</name>
    <dbReference type="NCBI Taxonomy" id="2043169"/>
    <lineage>
        <taxon>Bacteria</taxon>
        <taxon>Bacillati</taxon>
        <taxon>Bacillota</taxon>
        <taxon>Clostridia</taxon>
        <taxon>Eubacteriales</taxon>
        <taxon>Desulfitobacteriaceae</taxon>
        <taxon>Desulfosporosinus</taxon>
    </lineage>
</organism>
<evidence type="ECO:0000313" key="1">
    <source>
        <dbReference type="EMBL" id="SPF42384.1"/>
    </source>
</evidence>
<evidence type="ECO:0000313" key="2">
    <source>
        <dbReference type="Proteomes" id="UP000238916"/>
    </source>
</evidence>
<dbReference type="Proteomes" id="UP000238916">
    <property type="component" value="Unassembled WGS sequence"/>
</dbReference>